<feature type="transmembrane region" description="Helical" evidence="7">
    <location>
        <begin position="249"/>
        <end position="270"/>
    </location>
</feature>
<gene>
    <name evidence="8" type="ORF">L201_006458</name>
</gene>
<dbReference type="CDD" id="cd11482">
    <property type="entry name" value="SLC-NCS1sbd_NRT1-like"/>
    <property type="match status" value="1"/>
</dbReference>
<evidence type="ECO:0000256" key="7">
    <source>
        <dbReference type="SAM" id="Phobius"/>
    </source>
</evidence>
<dbReference type="InterPro" id="IPR001248">
    <property type="entry name" value="Pur-cyt_permease"/>
</dbReference>
<dbReference type="InterPro" id="IPR045225">
    <property type="entry name" value="Uracil/uridine/allantoin_perm"/>
</dbReference>
<evidence type="ECO:0008006" key="10">
    <source>
        <dbReference type="Google" id="ProtNLM"/>
    </source>
</evidence>
<dbReference type="GO" id="GO:0005886">
    <property type="term" value="C:plasma membrane"/>
    <property type="evidence" value="ECO:0007669"/>
    <property type="project" value="TreeGrafter"/>
</dbReference>
<reference evidence="8 9" key="1">
    <citation type="submission" date="2024-01" db="EMBL/GenBank/DDBJ databases">
        <title>Comparative genomics of Cryptococcus and Kwoniella reveals pathogenesis evolution and contrasting modes of karyotype evolution via chromosome fusion or intercentromeric recombination.</title>
        <authorList>
            <person name="Coelho M.A."/>
            <person name="David-Palma M."/>
            <person name="Shea T."/>
            <person name="Bowers K."/>
            <person name="McGinley-Smith S."/>
            <person name="Mohammad A.W."/>
            <person name="Gnirke A."/>
            <person name="Yurkov A.M."/>
            <person name="Nowrousian M."/>
            <person name="Sun S."/>
            <person name="Cuomo C.A."/>
            <person name="Heitman J."/>
        </authorList>
    </citation>
    <scope>NUCLEOTIDE SEQUENCE [LARGE SCALE GENOMIC DNA]</scope>
    <source>
        <strain evidence="8 9">CBS 6074</strain>
    </source>
</reference>
<keyword evidence="9" id="KW-1185">Reference proteome</keyword>
<keyword evidence="4 7" id="KW-1133">Transmembrane helix</keyword>
<dbReference type="Proteomes" id="UP001355207">
    <property type="component" value="Chromosome 9"/>
</dbReference>
<feature type="transmembrane region" description="Helical" evidence="7">
    <location>
        <begin position="129"/>
        <end position="149"/>
    </location>
</feature>
<dbReference type="Pfam" id="PF02133">
    <property type="entry name" value="Transp_cyt_pur"/>
    <property type="match status" value="1"/>
</dbReference>
<feature type="transmembrane region" description="Helical" evidence="7">
    <location>
        <begin position="378"/>
        <end position="398"/>
    </location>
</feature>
<evidence type="ECO:0000256" key="2">
    <source>
        <dbReference type="ARBA" id="ARBA00008974"/>
    </source>
</evidence>
<evidence type="ECO:0000256" key="6">
    <source>
        <dbReference type="SAM" id="MobiDB-lite"/>
    </source>
</evidence>
<evidence type="ECO:0000256" key="5">
    <source>
        <dbReference type="ARBA" id="ARBA00023136"/>
    </source>
</evidence>
<sequence>MAPPSDFTFGQKVKFAFSSPKHFHQAITLESAKSKFINEDLVPSPPSRRTWNAWSYLAYWWSEAWNITTWSLGSSLIALGLSVGNALLVILFANILSAIVIVANGIAASRYHIGYPVLARATFGMYGHYFFVLIRAILGIIWGGVQLYFEGQFISIMLRCIFPSWARLHNTIPESQGITLQVLIGFVLAFIVTMPFMLIHTSKIHHLFNLKAIIMPLAGLGIVIWATSANHGVSAGVLSSEVDKSNTAIYAWSIIAQFNSVMGSNSALIVTVPDLARYSRSTKDQIFGQLLGLPLAILCAAFGVISTAAVQNMWGEAFWNPYDLFNGILDHTYTSKSRAGVFFAAFVFAFATLGTSIACNIVPFAADVTCLLPKYINIVRGQFLCLIIAFAITPWHILTSAPTFLNFLGGYSIFQGSVVSIMLVDYFLIRRGNLDIGALYDGSSDSKYFFSFGVNWRSIVAFIVGFVIPLPGFIGSFGTTTVSTAASRIFYLGWELSFLAGGLAYYLLCLIFKVPGQEDCRRPFGDMVNDDWVLPDGETSFDHEQLPHHQQQTPNTGSDYDAHEHDNEKGIDGTGVRVNAI</sequence>
<dbReference type="AlphaFoldDB" id="A0AAX4K3R9"/>
<protein>
    <recommendedName>
        <fullName evidence="10">Allantoin permease</fullName>
    </recommendedName>
</protein>
<dbReference type="Gene3D" id="1.10.4160.10">
    <property type="entry name" value="Hydantoin permease"/>
    <property type="match status" value="1"/>
</dbReference>
<comment type="similarity">
    <text evidence="2">Belongs to the purine-cytosine permease (2.A.39) family.</text>
</comment>
<evidence type="ECO:0000256" key="3">
    <source>
        <dbReference type="ARBA" id="ARBA00022692"/>
    </source>
</evidence>
<proteinExistence type="inferred from homology"/>
<evidence type="ECO:0000256" key="4">
    <source>
        <dbReference type="ARBA" id="ARBA00022989"/>
    </source>
</evidence>
<feature type="transmembrane region" description="Helical" evidence="7">
    <location>
        <begin position="404"/>
        <end position="428"/>
    </location>
</feature>
<dbReference type="GeneID" id="91097127"/>
<evidence type="ECO:0000313" key="8">
    <source>
        <dbReference type="EMBL" id="WWC91512.1"/>
    </source>
</evidence>
<dbReference type="GO" id="GO:0015205">
    <property type="term" value="F:nucleobase transmembrane transporter activity"/>
    <property type="evidence" value="ECO:0007669"/>
    <property type="project" value="TreeGrafter"/>
</dbReference>
<organism evidence="8 9">
    <name type="scientific">Kwoniella dendrophila CBS 6074</name>
    <dbReference type="NCBI Taxonomy" id="1295534"/>
    <lineage>
        <taxon>Eukaryota</taxon>
        <taxon>Fungi</taxon>
        <taxon>Dikarya</taxon>
        <taxon>Basidiomycota</taxon>
        <taxon>Agaricomycotina</taxon>
        <taxon>Tremellomycetes</taxon>
        <taxon>Tremellales</taxon>
        <taxon>Cryptococcaceae</taxon>
        <taxon>Kwoniella</taxon>
    </lineage>
</organism>
<feature type="transmembrane region" description="Helical" evidence="7">
    <location>
        <begin position="178"/>
        <end position="198"/>
    </location>
</feature>
<dbReference type="PANTHER" id="PTHR30618:SF0">
    <property type="entry name" value="PURINE-URACIL PERMEASE NCS1"/>
    <property type="match status" value="1"/>
</dbReference>
<feature type="transmembrane region" description="Helical" evidence="7">
    <location>
        <begin position="210"/>
        <end position="229"/>
    </location>
</feature>
<accession>A0AAX4K3R9</accession>
<dbReference type="PANTHER" id="PTHR30618">
    <property type="entry name" value="NCS1 FAMILY PURINE/PYRIMIDINE TRANSPORTER"/>
    <property type="match status" value="1"/>
</dbReference>
<feature type="compositionally biased region" description="Polar residues" evidence="6">
    <location>
        <begin position="548"/>
        <end position="558"/>
    </location>
</feature>
<dbReference type="EMBL" id="CP144106">
    <property type="protein sequence ID" value="WWC91512.1"/>
    <property type="molecule type" value="Genomic_DNA"/>
</dbReference>
<keyword evidence="5 7" id="KW-0472">Membrane</keyword>
<feature type="transmembrane region" description="Helical" evidence="7">
    <location>
        <begin position="290"/>
        <end position="314"/>
    </location>
</feature>
<evidence type="ECO:0000313" key="9">
    <source>
        <dbReference type="Proteomes" id="UP001355207"/>
    </source>
</evidence>
<feature type="compositionally biased region" description="Basic and acidic residues" evidence="6">
    <location>
        <begin position="560"/>
        <end position="571"/>
    </location>
</feature>
<name>A0AAX4K3R9_9TREE</name>
<keyword evidence="3 7" id="KW-0812">Transmembrane</keyword>
<comment type="subcellular location">
    <subcellularLocation>
        <location evidence="1">Membrane</location>
        <topology evidence="1">Multi-pass membrane protein</topology>
    </subcellularLocation>
</comment>
<feature type="transmembrane region" description="Helical" evidence="7">
    <location>
        <begin position="341"/>
        <end position="366"/>
    </location>
</feature>
<dbReference type="RefSeq" id="XP_066078274.1">
    <property type="nucleotide sequence ID" value="XM_066222177.1"/>
</dbReference>
<feature type="region of interest" description="Disordered" evidence="6">
    <location>
        <begin position="543"/>
        <end position="574"/>
    </location>
</feature>
<feature type="transmembrane region" description="Helical" evidence="7">
    <location>
        <begin position="489"/>
        <end position="512"/>
    </location>
</feature>
<feature type="transmembrane region" description="Helical" evidence="7">
    <location>
        <begin position="87"/>
        <end position="108"/>
    </location>
</feature>
<feature type="transmembrane region" description="Helical" evidence="7">
    <location>
        <begin position="448"/>
        <end position="469"/>
    </location>
</feature>
<evidence type="ECO:0000256" key="1">
    <source>
        <dbReference type="ARBA" id="ARBA00004141"/>
    </source>
</evidence>